<dbReference type="InterPro" id="IPR012341">
    <property type="entry name" value="6hp_glycosidase-like_sf"/>
</dbReference>
<dbReference type="InterPro" id="IPR032790">
    <property type="entry name" value="GDE_C"/>
</dbReference>
<evidence type="ECO:0000256" key="12">
    <source>
        <dbReference type="ARBA" id="ARBA00023056"/>
    </source>
</evidence>
<evidence type="ECO:0000256" key="3">
    <source>
        <dbReference type="ARBA" id="ARBA00003530"/>
    </source>
</evidence>
<feature type="domain" description="Glycogen debranching enzyme central" evidence="21">
    <location>
        <begin position="776"/>
        <end position="1018"/>
    </location>
</feature>
<dbReference type="Gene3D" id="1.50.10.10">
    <property type="match status" value="1"/>
</dbReference>
<dbReference type="InterPro" id="IPR032788">
    <property type="entry name" value="AGL_central"/>
</dbReference>
<dbReference type="Pfam" id="PF14699">
    <property type="entry name" value="hGDE_N"/>
    <property type="match status" value="1"/>
</dbReference>
<dbReference type="GO" id="GO:0005978">
    <property type="term" value="P:glycogen biosynthetic process"/>
    <property type="evidence" value="ECO:0007669"/>
    <property type="project" value="UniProtKB-KW"/>
</dbReference>
<keyword evidence="12" id="KW-0320">Glycogen biosynthesis</keyword>
<dbReference type="EMBL" id="KN275969">
    <property type="protein sequence ID" value="EEH43199.2"/>
    <property type="molecule type" value="Genomic_DNA"/>
</dbReference>
<keyword evidence="8" id="KW-0963">Cytoplasm</keyword>
<evidence type="ECO:0000313" key="23">
    <source>
        <dbReference type="Proteomes" id="UP000001628"/>
    </source>
</evidence>
<dbReference type="PANTHER" id="PTHR10569:SF2">
    <property type="entry name" value="GLYCOGEN DEBRANCHING ENZYME"/>
    <property type="match status" value="1"/>
</dbReference>
<evidence type="ECO:0000256" key="5">
    <source>
        <dbReference type="ARBA" id="ARBA00012560"/>
    </source>
</evidence>
<comment type="subcellular location">
    <subcellularLocation>
        <location evidence="4">Cytoplasm</location>
    </subcellularLocation>
</comment>
<accession>C1GL12</accession>
<sequence>MSPPCASAPKRSQHGVYLLPLTDDGAPDVAHGYVSLPHPTDPPYILRFVIEGSSAVCRRGRLWVNIPHPGAQFERGFFREYLLTPSFTHAIEIDIPITTPGAFAFYITYSPPPELPVATFPSPRQIQAQDPAQVQLRSPTHYINVAPTISLNNQTLPLASVSVISLLSKFVGSNPSDWNKHLLSIARRGYNMVHFTPIMARGESNSPYSIADHLTFDRCCFPNGESDVANMVSRMESQYGLLPLTDVVWNHTANNTEWLQEHPEAGYNVETAPWLEAAVELDDTLLRYSEQLGQLGLPTQFDNVNDLLSVMNQMRANVIDKIRLWEFYAVDVQRDVEATIRAYQSGDVRIPEGGFGDHTIGGLGEIKGWSLKEKAGFLRDRGLLNKDRLLGRYGRVVEPAVAAALLTALYGRYDAETSDIPRIRSDLSKIFDEVNLPLFLEFDKDVLEIFDQLFNRIKYLRLDENGPKLGPVTKENPLIETYFTRLPLNEKTAKHNRNTLALVNNGWVWNADAMRDNAGPHSRAYLLRQVIIWGDCVKLRYGSCRDDNPYLWDYMASYTKLMAKYFAAFRIDNCHSTPLAVAAYLLDEARRVRPNLAVFAELFTGSEEMDYLFTKRLGLNALIREAMQSWSTAELSRLVHRHGGRPIGSFDIDLPTDDFPRENGINGGSKGNGKNCGARCETIKHVREMPVQALFMDCTHDNEMPAQKREARDTLPNASLVAMCASASGSVMGYDEIYPAHLDLVQETRRYSSSVEPSEGGSADPSDKPSIIGKEGIGGAKRLLNDLHTKMAVEGYDETHIHHDGEYITVHRVQPDTRRGVFLIAHTAFPGANGGALDPVCLTGTKAKLIGAWRLEVDDSDKAKEAVLGDKEYLRGLPSQVISLDGVLISEKEDSTVISMPQSFPPGSIVLLETWIPCAGLSQELSTFITSGAVEAFHKLDLIDLNFVLYRCNAEERDSSDGKDGVYNVPNFGPLAYAGLQGWWSVLETIVKHDDLGHPLCDHLRTGQWALDFIVGRMERAIELHGYERLQLPTAWLRERFDVIRKVPNFLLPRYFSMIVQTAYYAAWRRGIQLFNGIRHGTHFVHALATVSIQMVGYVKSGSLYPNKLVPSLAAGLPHFSTDWARCWGRDVFISLRGLLLCTGRFDAAKDHIISFASVIKHGMIPNLLGSGKLPRYNSRDSVWFFLQAIQNYVTMVPDGIQLLEEKVPRRFLPYDDTWFSFDDERAYSRSSTIEEIIQEVLQRHASGLSFREYNAGPQLDMQMKPEGFQVDIHVDWETGFIFGGNMWNCGTWMDKMGESEKAANRGHPGTPRDGAAIEITGLLYSALRWVSKLHEEGRYKYAGVTTNSNETIKFSEWAQRIQSNFDRAYYIPVLSSHDAQHDIDPTIVHRRGIYKDLYKSSSPYKDYQLRPNFAIAMTVAPDLFKLENAIHALVVADKVLRGPVGMATLDPDDLNYRPYYNNAEDSEDFATSKGRNYHQGPEWVWPLGFFLRALLRFEIIRRKSLGKESKHEGGERDMSGREEAFQLVASRLEGCKKMIAESPWKGLAELTNKSGEFCADSAPTQAWSAACLLEVYYDAAQHQQEDRPGDEG</sequence>
<keyword evidence="23" id="KW-1185">Reference proteome</keyword>
<dbReference type="Pfam" id="PF06202">
    <property type="entry name" value="GDE_C"/>
    <property type="match status" value="1"/>
</dbReference>
<evidence type="ECO:0000259" key="21">
    <source>
        <dbReference type="Pfam" id="PF14702"/>
    </source>
</evidence>
<evidence type="ECO:0000256" key="11">
    <source>
        <dbReference type="ARBA" id="ARBA00022801"/>
    </source>
</evidence>
<dbReference type="OMA" id="YEEGHVH"/>
<dbReference type="InterPro" id="IPR008928">
    <property type="entry name" value="6-hairpin_glycosidase_sf"/>
</dbReference>
<dbReference type="FunFam" id="3.20.20.80:FF:000242">
    <property type="entry name" value="Glycogen debranching enzyme Gdb1, putative"/>
    <property type="match status" value="1"/>
</dbReference>
<feature type="domain" description="Eukaryotic glycogen debranching enzyme N-terminal" evidence="19">
    <location>
        <begin position="46"/>
        <end position="152"/>
    </location>
</feature>
<gene>
    <name evidence="22" type="ORF">PADG_08019</name>
</gene>
<keyword evidence="11" id="KW-0378">Hydrolase</keyword>
<dbReference type="KEGG" id="pbn:PADG_08019"/>
<dbReference type="GO" id="GO:0005980">
    <property type="term" value="P:glycogen catabolic process"/>
    <property type="evidence" value="ECO:0007669"/>
    <property type="project" value="InterPro"/>
</dbReference>
<feature type="domain" description="Glycogen debranching enzyme C-terminal" evidence="18">
    <location>
        <begin position="1092"/>
        <end position="1575"/>
    </location>
</feature>
<evidence type="ECO:0000313" key="22">
    <source>
        <dbReference type="EMBL" id="EEH43199.2"/>
    </source>
</evidence>
<dbReference type="STRING" id="502780.C1GL12"/>
<dbReference type="InterPro" id="IPR029436">
    <property type="entry name" value="AGL_euk_N"/>
</dbReference>
<comment type="function">
    <text evidence="3">Multifunctional enzyme acting as 1,4-alpha-D-glucan:1,4-alpha-D-glucan 4-alpha-D-glycosyltransferase and amylo-1,6-glucosidase in glycogen degradation.</text>
</comment>
<feature type="domain" description="Glycogen debranching enzyme glucanotransferase" evidence="20">
    <location>
        <begin position="155"/>
        <end position="596"/>
    </location>
</feature>
<evidence type="ECO:0000256" key="13">
    <source>
        <dbReference type="ARBA" id="ARBA00023268"/>
    </source>
</evidence>
<protein>
    <recommendedName>
        <fullName evidence="7">Glycogen debranching enzyme</fullName>
        <ecNumber evidence="5">2.4.1.25</ecNumber>
        <ecNumber evidence="6">3.2.1.33</ecNumber>
    </recommendedName>
    <alternativeName>
        <fullName evidence="16">Glycogen debrancher</fullName>
    </alternativeName>
</protein>
<dbReference type="Proteomes" id="UP000001628">
    <property type="component" value="Unassembled WGS sequence"/>
</dbReference>
<dbReference type="Pfam" id="PF14701">
    <property type="entry name" value="hDGE_amylase"/>
    <property type="match status" value="1"/>
</dbReference>
<dbReference type="InParanoid" id="C1GL12"/>
<dbReference type="CDD" id="cd11327">
    <property type="entry name" value="AmyAc_Glg_debranch_2"/>
    <property type="match status" value="1"/>
</dbReference>
<evidence type="ECO:0000256" key="16">
    <source>
        <dbReference type="ARBA" id="ARBA00031477"/>
    </source>
</evidence>
<reference evidence="22 23" key="1">
    <citation type="journal article" date="2011" name="PLoS Genet.">
        <title>Comparative genomic analysis of human fungal pathogens causing paracoccidioidomycosis.</title>
        <authorList>
            <person name="Desjardins C.A."/>
            <person name="Champion M.D."/>
            <person name="Holder J.W."/>
            <person name="Muszewska A."/>
            <person name="Goldberg J."/>
            <person name="Bailao A.M."/>
            <person name="Brigido M.M."/>
            <person name="Ferreira M.E."/>
            <person name="Garcia A.M."/>
            <person name="Grynberg M."/>
            <person name="Gujja S."/>
            <person name="Heiman D.I."/>
            <person name="Henn M.R."/>
            <person name="Kodira C.D."/>
            <person name="Leon-Narvaez H."/>
            <person name="Longo L.V."/>
            <person name="Ma L.J."/>
            <person name="Malavazi I."/>
            <person name="Matsuo A.L."/>
            <person name="Morais F.V."/>
            <person name="Pereira M."/>
            <person name="Rodriguez-Brito S."/>
            <person name="Sakthikumar S."/>
            <person name="Salem-Izacc S.M."/>
            <person name="Sykes S.M."/>
            <person name="Teixeira M.M."/>
            <person name="Vallejo M.C."/>
            <person name="Walter M.E."/>
            <person name="Yandava C."/>
            <person name="Young S."/>
            <person name="Zeng Q."/>
            <person name="Zucker J."/>
            <person name="Felipe M.S."/>
            <person name="Goldman G.H."/>
            <person name="Haas B.J."/>
            <person name="McEwen J.G."/>
            <person name="Nino-Vega G."/>
            <person name="Puccia R."/>
            <person name="San-Blas G."/>
            <person name="Soares C.M."/>
            <person name="Birren B.W."/>
            <person name="Cuomo C.A."/>
        </authorList>
    </citation>
    <scope>NUCLEOTIDE SEQUENCE [LARGE SCALE GENOMIC DNA]</scope>
    <source>
        <strain evidence="22 23">Pb18</strain>
    </source>
</reference>
<dbReference type="GeneID" id="22586395"/>
<evidence type="ECO:0000256" key="1">
    <source>
        <dbReference type="ARBA" id="ARBA00000439"/>
    </source>
</evidence>
<dbReference type="InterPro" id="IPR010401">
    <property type="entry name" value="AGL/Gdb1"/>
</dbReference>
<dbReference type="EC" id="2.4.1.25" evidence="5"/>
<dbReference type="PANTHER" id="PTHR10569">
    <property type="entry name" value="GLYCOGEN DEBRANCHING ENZYME"/>
    <property type="match status" value="1"/>
</dbReference>
<evidence type="ECO:0000256" key="4">
    <source>
        <dbReference type="ARBA" id="ARBA00004496"/>
    </source>
</evidence>
<keyword evidence="10" id="KW-0808">Transferase</keyword>
<dbReference type="eggNOG" id="KOG3625">
    <property type="taxonomic scope" value="Eukaryota"/>
</dbReference>
<dbReference type="InterPro" id="IPR032792">
    <property type="entry name" value="AGL_glucanoTrfase"/>
</dbReference>
<evidence type="ECO:0000259" key="20">
    <source>
        <dbReference type="Pfam" id="PF14701"/>
    </source>
</evidence>
<dbReference type="Gene3D" id="3.20.20.80">
    <property type="entry name" value="Glycosidases"/>
    <property type="match status" value="2"/>
</dbReference>
<dbReference type="VEuPathDB" id="FungiDB:PADG_08019"/>
<evidence type="ECO:0000259" key="18">
    <source>
        <dbReference type="Pfam" id="PF06202"/>
    </source>
</evidence>
<dbReference type="EC" id="3.2.1.33" evidence="6"/>
<feature type="region of interest" description="Disordered" evidence="17">
    <location>
        <begin position="749"/>
        <end position="771"/>
    </location>
</feature>
<dbReference type="FunCoup" id="C1GL12">
    <property type="interactions" value="398"/>
</dbReference>
<evidence type="ECO:0000256" key="2">
    <source>
        <dbReference type="ARBA" id="ARBA00000927"/>
    </source>
</evidence>
<keyword evidence="9" id="KW-0328">Glycosyltransferase</keyword>
<dbReference type="RefSeq" id="XP_010763279.1">
    <property type="nucleotide sequence ID" value="XM_010764977.1"/>
</dbReference>
<proteinExistence type="inferred from homology"/>
<evidence type="ECO:0000256" key="6">
    <source>
        <dbReference type="ARBA" id="ARBA00012778"/>
    </source>
</evidence>
<dbReference type="GO" id="GO:0004134">
    <property type="term" value="F:4-alpha-glucanotransferase activity"/>
    <property type="evidence" value="ECO:0007669"/>
    <property type="project" value="UniProtKB-EC"/>
</dbReference>
<evidence type="ECO:0000256" key="9">
    <source>
        <dbReference type="ARBA" id="ARBA00022676"/>
    </source>
</evidence>
<keyword evidence="14" id="KW-0326">Glycosidase</keyword>
<comment type="similarity">
    <text evidence="15">Belongs to the glycogen debranching enzyme family.</text>
</comment>
<evidence type="ECO:0000256" key="15">
    <source>
        <dbReference type="ARBA" id="ARBA00025780"/>
    </source>
</evidence>
<keyword evidence="13" id="KW-0511">Multifunctional enzyme</keyword>
<evidence type="ECO:0000256" key="7">
    <source>
        <dbReference type="ARBA" id="ARBA00020723"/>
    </source>
</evidence>
<evidence type="ECO:0000256" key="8">
    <source>
        <dbReference type="ARBA" id="ARBA00022490"/>
    </source>
</evidence>
<dbReference type="HOGENOM" id="CLU_001517_2_0_1"/>
<dbReference type="GO" id="GO:0004135">
    <property type="term" value="F:amylo-alpha-1,6-glucosidase activity"/>
    <property type="evidence" value="ECO:0007669"/>
    <property type="project" value="UniProtKB-EC"/>
</dbReference>
<dbReference type="OrthoDB" id="10248904at2759"/>
<dbReference type="Pfam" id="PF14702">
    <property type="entry name" value="hGDE_central"/>
    <property type="match status" value="1"/>
</dbReference>
<dbReference type="InterPro" id="IPR017853">
    <property type="entry name" value="GH"/>
</dbReference>
<dbReference type="GO" id="GO:0005737">
    <property type="term" value="C:cytoplasm"/>
    <property type="evidence" value="ECO:0007669"/>
    <property type="project" value="UniProtKB-SubCell"/>
</dbReference>
<dbReference type="FunFam" id="1.50.10.10:FF:000039">
    <property type="entry name" value="Glycogen debranching enzyme Gdb1, putative"/>
    <property type="match status" value="1"/>
</dbReference>
<dbReference type="SUPFAM" id="SSF48208">
    <property type="entry name" value="Six-hairpin glycosidases"/>
    <property type="match status" value="1"/>
</dbReference>
<evidence type="ECO:0000256" key="17">
    <source>
        <dbReference type="SAM" id="MobiDB-lite"/>
    </source>
</evidence>
<comment type="catalytic activity">
    <reaction evidence="1">
        <text>Transfers a segment of a (1-&gt;4)-alpha-D-glucan to a new position in an acceptor, which may be glucose or a (1-&gt;4)-alpha-D-glucan.</text>
        <dbReference type="EC" id="2.4.1.25"/>
    </reaction>
</comment>
<organism evidence="22 23">
    <name type="scientific">Paracoccidioides brasiliensis (strain Pb18)</name>
    <dbReference type="NCBI Taxonomy" id="502780"/>
    <lineage>
        <taxon>Eukaryota</taxon>
        <taxon>Fungi</taxon>
        <taxon>Dikarya</taxon>
        <taxon>Ascomycota</taxon>
        <taxon>Pezizomycotina</taxon>
        <taxon>Eurotiomycetes</taxon>
        <taxon>Eurotiomycetidae</taxon>
        <taxon>Onygenales</taxon>
        <taxon>Ajellomycetaceae</taxon>
        <taxon>Paracoccidioides</taxon>
    </lineage>
</organism>
<evidence type="ECO:0000256" key="14">
    <source>
        <dbReference type="ARBA" id="ARBA00023295"/>
    </source>
</evidence>
<comment type="catalytic activity">
    <reaction evidence="2">
        <text>Hydrolysis of (1-&gt;6)-alpha-D-glucosidic branch linkages in glycogen phosphorylase limit dextrin.</text>
        <dbReference type="EC" id="3.2.1.33"/>
    </reaction>
</comment>
<name>C1GL12_PARBD</name>
<evidence type="ECO:0000256" key="10">
    <source>
        <dbReference type="ARBA" id="ARBA00022679"/>
    </source>
</evidence>
<evidence type="ECO:0000259" key="19">
    <source>
        <dbReference type="Pfam" id="PF14699"/>
    </source>
</evidence>
<dbReference type="SUPFAM" id="SSF51445">
    <property type="entry name" value="(Trans)glycosidases"/>
    <property type="match status" value="1"/>
</dbReference>